<organism evidence="5 6">
    <name type="scientific">Acetoanaerobium pronyense</name>
    <dbReference type="NCBI Taxonomy" id="1482736"/>
    <lineage>
        <taxon>Bacteria</taxon>
        <taxon>Bacillati</taxon>
        <taxon>Bacillota</taxon>
        <taxon>Clostridia</taxon>
        <taxon>Peptostreptococcales</taxon>
        <taxon>Filifactoraceae</taxon>
        <taxon>Acetoanaerobium</taxon>
    </lineage>
</organism>
<keyword evidence="6" id="KW-1185">Reference proteome</keyword>
<accession>A0ABS4KG91</accession>
<feature type="domain" description="4Fe-4S ferredoxin-type" evidence="4">
    <location>
        <begin position="60"/>
        <end position="85"/>
    </location>
</feature>
<dbReference type="InterPro" id="IPR002586">
    <property type="entry name" value="CobQ/CobB/MinD/ParA_Nub-bd_dom"/>
</dbReference>
<proteinExistence type="predicted"/>
<keyword evidence="1" id="KW-0479">Metal-binding</keyword>
<dbReference type="Proteomes" id="UP001314903">
    <property type="component" value="Unassembled WGS sequence"/>
</dbReference>
<dbReference type="CDD" id="cd03110">
    <property type="entry name" value="SIMIBI_bact_arch"/>
    <property type="match status" value="1"/>
</dbReference>
<keyword evidence="3" id="KW-0411">Iron-sulfur</keyword>
<dbReference type="Pfam" id="PF01656">
    <property type="entry name" value="CbiA"/>
    <property type="match status" value="1"/>
</dbReference>
<evidence type="ECO:0000256" key="1">
    <source>
        <dbReference type="ARBA" id="ARBA00022723"/>
    </source>
</evidence>
<evidence type="ECO:0000256" key="2">
    <source>
        <dbReference type="ARBA" id="ARBA00023004"/>
    </source>
</evidence>
<dbReference type="RefSeq" id="WP_209659117.1">
    <property type="nucleotide sequence ID" value="NZ_JAGGLI010000004.1"/>
</dbReference>
<evidence type="ECO:0000313" key="6">
    <source>
        <dbReference type="Proteomes" id="UP001314903"/>
    </source>
</evidence>
<dbReference type="PROSITE" id="PS51379">
    <property type="entry name" value="4FE4S_FER_2"/>
    <property type="match status" value="2"/>
</dbReference>
<dbReference type="InterPro" id="IPR017900">
    <property type="entry name" value="4Fe4S_Fe_S_CS"/>
</dbReference>
<feature type="domain" description="4Fe-4S ferredoxin-type" evidence="4">
    <location>
        <begin position="88"/>
        <end position="117"/>
    </location>
</feature>
<protein>
    <submittedName>
        <fullName evidence="5">MinD superfamily P-loop ATPase</fullName>
    </submittedName>
</protein>
<sequence length="295" mass="32547">MKQLLVISGKGGTGKTTLTSGFIKLSNCKAYGDCDVDAPNLHLLTNFQKEPNRWDFFGMDKAFIDNSECISCGLCMKNCRFSAITKKQTYKVDSIDCEGCGLCEALCPVGAIKLNKTKAGDLILYKEKEVFSTARLKIGSGNSGLLVTEVKKNLKNEISNSHLNSINNQSFTILDGPPGIGCPVIASINDVDMVLIVTEPSLSGISDMKRILRTCEKFNVKIAVCINKYDMNMKMSEEIEAFCNENNINFTGRIPYDSNVVSFTNKGISIVDTESPASENIKKVYKNMMEIFMQK</sequence>
<dbReference type="EMBL" id="JAGGLI010000004">
    <property type="protein sequence ID" value="MBP2026767.1"/>
    <property type="molecule type" value="Genomic_DNA"/>
</dbReference>
<dbReference type="SUPFAM" id="SSF52540">
    <property type="entry name" value="P-loop containing nucleoside triphosphate hydrolases"/>
    <property type="match status" value="1"/>
</dbReference>
<keyword evidence="2" id="KW-0408">Iron</keyword>
<evidence type="ECO:0000313" key="5">
    <source>
        <dbReference type="EMBL" id="MBP2026767.1"/>
    </source>
</evidence>
<gene>
    <name evidence="5" type="ORF">J2Z35_000558</name>
</gene>
<dbReference type="PANTHER" id="PTHR43534">
    <property type="entry name" value="MIND SUPERFAMILY P-LOOP ATPASE CONTAINING AN INSERTED FERREDOXIN DOMAIN"/>
    <property type="match status" value="1"/>
</dbReference>
<dbReference type="Pfam" id="PF00037">
    <property type="entry name" value="Fer4"/>
    <property type="match status" value="2"/>
</dbReference>
<evidence type="ECO:0000259" key="4">
    <source>
        <dbReference type="PROSITE" id="PS51379"/>
    </source>
</evidence>
<comment type="caution">
    <text evidence="5">The sequence shown here is derived from an EMBL/GenBank/DDBJ whole genome shotgun (WGS) entry which is preliminary data.</text>
</comment>
<dbReference type="PANTHER" id="PTHR43534:SF1">
    <property type="entry name" value="4FE-4S CLUSTER CONTAINING PARA FAMILY ATPASE PROTEIN"/>
    <property type="match status" value="1"/>
</dbReference>
<dbReference type="SUPFAM" id="SSF54862">
    <property type="entry name" value="4Fe-4S ferredoxins"/>
    <property type="match status" value="1"/>
</dbReference>
<name>A0ABS4KG91_9FIRM</name>
<evidence type="ECO:0000256" key="3">
    <source>
        <dbReference type="ARBA" id="ARBA00023014"/>
    </source>
</evidence>
<dbReference type="InterPro" id="IPR027417">
    <property type="entry name" value="P-loop_NTPase"/>
</dbReference>
<dbReference type="PROSITE" id="PS00198">
    <property type="entry name" value="4FE4S_FER_1"/>
    <property type="match status" value="1"/>
</dbReference>
<reference evidence="5 6" key="1">
    <citation type="submission" date="2021-03" db="EMBL/GenBank/DDBJ databases">
        <title>Genomic Encyclopedia of Type Strains, Phase IV (KMG-IV): sequencing the most valuable type-strain genomes for metagenomic binning, comparative biology and taxonomic classification.</title>
        <authorList>
            <person name="Goeker M."/>
        </authorList>
    </citation>
    <scope>NUCLEOTIDE SEQUENCE [LARGE SCALE GENOMIC DNA]</scope>
    <source>
        <strain evidence="5 6">DSM 27512</strain>
    </source>
</reference>
<dbReference type="Gene3D" id="3.40.50.300">
    <property type="entry name" value="P-loop containing nucleotide triphosphate hydrolases"/>
    <property type="match status" value="1"/>
</dbReference>
<dbReference type="Gene3D" id="3.30.70.20">
    <property type="match status" value="1"/>
</dbReference>
<dbReference type="InterPro" id="IPR017896">
    <property type="entry name" value="4Fe4S_Fe-S-bd"/>
</dbReference>